<keyword evidence="1" id="KW-0472">Membrane</keyword>
<organism evidence="2 3">
    <name type="scientific">Aspergillus eucalypticola (strain CBS 122712 / IBT 29274)</name>
    <dbReference type="NCBI Taxonomy" id="1448314"/>
    <lineage>
        <taxon>Eukaryota</taxon>
        <taxon>Fungi</taxon>
        <taxon>Dikarya</taxon>
        <taxon>Ascomycota</taxon>
        <taxon>Pezizomycotina</taxon>
        <taxon>Eurotiomycetes</taxon>
        <taxon>Eurotiomycetidae</taxon>
        <taxon>Eurotiales</taxon>
        <taxon>Aspergillaceae</taxon>
        <taxon>Aspergillus</taxon>
        <taxon>Aspergillus subgen. Circumdati</taxon>
    </lineage>
</organism>
<dbReference type="GeneID" id="37048670"/>
<dbReference type="RefSeq" id="XP_025381856.1">
    <property type="nucleotide sequence ID" value="XM_025526708.1"/>
</dbReference>
<gene>
    <name evidence="2" type="ORF">BO83DRAFT_210406</name>
</gene>
<evidence type="ECO:0000313" key="3">
    <source>
        <dbReference type="Proteomes" id="UP000246171"/>
    </source>
</evidence>
<proteinExistence type="predicted"/>
<dbReference type="EMBL" id="MSFU01000054">
    <property type="protein sequence ID" value="PWY61802.1"/>
    <property type="molecule type" value="Genomic_DNA"/>
</dbReference>
<dbReference type="AlphaFoldDB" id="A0A317UMP7"/>
<dbReference type="VEuPathDB" id="FungiDB:BO83DRAFT_210406"/>
<dbReference type="Proteomes" id="UP000246171">
    <property type="component" value="Unassembled WGS sequence"/>
</dbReference>
<evidence type="ECO:0000256" key="1">
    <source>
        <dbReference type="SAM" id="Phobius"/>
    </source>
</evidence>
<accession>A0A317UMP7</accession>
<evidence type="ECO:0000313" key="2">
    <source>
        <dbReference type="EMBL" id="PWY61802.1"/>
    </source>
</evidence>
<name>A0A317UMP7_ASPEC</name>
<keyword evidence="3" id="KW-1185">Reference proteome</keyword>
<sequence length="79" mass="8835">MEWSVLVLMISTFGIKEFGIFCIVFLCQVYVCMGLMMLVRAISYILMARSTGRSANEGLVPSYMPNILLYKGAHTGLPH</sequence>
<comment type="caution">
    <text evidence="2">The sequence shown here is derived from an EMBL/GenBank/DDBJ whole genome shotgun (WGS) entry which is preliminary data.</text>
</comment>
<protein>
    <submittedName>
        <fullName evidence="2">Uncharacterized protein</fullName>
    </submittedName>
</protein>
<feature type="transmembrane region" description="Helical" evidence="1">
    <location>
        <begin position="18"/>
        <end position="39"/>
    </location>
</feature>
<reference evidence="2" key="1">
    <citation type="submission" date="2016-12" db="EMBL/GenBank/DDBJ databases">
        <title>The genomes of Aspergillus section Nigri reveals drivers in fungal speciation.</title>
        <authorList>
            <consortium name="DOE Joint Genome Institute"/>
            <person name="Vesth T.C."/>
            <person name="Nybo J."/>
            <person name="Theobald S."/>
            <person name="Brandl J."/>
            <person name="Frisvad J.C."/>
            <person name="Nielsen K.F."/>
            <person name="Lyhne E.K."/>
            <person name="Kogle M.E."/>
            <person name="Kuo A."/>
            <person name="Riley R."/>
            <person name="Clum A."/>
            <person name="Nolan M."/>
            <person name="Lipzen A."/>
            <person name="Salamov A."/>
            <person name="Henrissat B."/>
            <person name="Wiebenga A."/>
            <person name="De vries R.P."/>
            <person name="Grigoriev I.V."/>
            <person name="Mortensen U.H."/>
            <person name="Andersen M.R."/>
            <person name="Baker S.E."/>
        </authorList>
    </citation>
    <scope>NUCLEOTIDE SEQUENCE</scope>
    <source>
        <strain evidence="2">CBS 122712</strain>
    </source>
</reference>
<keyword evidence="1" id="KW-0812">Transmembrane</keyword>
<keyword evidence="1" id="KW-1133">Transmembrane helix</keyword>